<comment type="similarity">
    <text evidence="2">Belongs to the bacterial solute-binding protein 2 family.</text>
</comment>
<keyword evidence="7" id="KW-1185">Reference proteome</keyword>
<evidence type="ECO:0000256" key="1">
    <source>
        <dbReference type="ARBA" id="ARBA00004196"/>
    </source>
</evidence>
<dbReference type="RefSeq" id="WP_188907254.1">
    <property type="nucleotide sequence ID" value="NZ_BMIQ01000001.1"/>
</dbReference>
<feature type="chain" id="PRO_5037586453" evidence="4">
    <location>
        <begin position="25"/>
        <end position="311"/>
    </location>
</feature>
<dbReference type="EMBL" id="BMIQ01000001">
    <property type="protein sequence ID" value="GGD94801.1"/>
    <property type="molecule type" value="Genomic_DNA"/>
</dbReference>
<dbReference type="GO" id="GO:0030313">
    <property type="term" value="C:cell envelope"/>
    <property type="evidence" value="ECO:0007669"/>
    <property type="project" value="UniProtKB-SubCell"/>
</dbReference>
<keyword evidence="3 4" id="KW-0732">Signal</keyword>
<gene>
    <name evidence="6" type="primary">alsB</name>
    <name evidence="6" type="ORF">GCM10011390_11940</name>
</gene>
<dbReference type="Pfam" id="PF13407">
    <property type="entry name" value="Peripla_BP_4"/>
    <property type="match status" value="1"/>
</dbReference>
<dbReference type="SUPFAM" id="SSF53822">
    <property type="entry name" value="Periplasmic binding protein-like I"/>
    <property type="match status" value="1"/>
</dbReference>
<dbReference type="InterPro" id="IPR025997">
    <property type="entry name" value="SBP_2_dom"/>
</dbReference>
<dbReference type="PANTHER" id="PTHR46847">
    <property type="entry name" value="D-ALLOSE-BINDING PERIPLASMIC PROTEIN-RELATED"/>
    <property type="match status" value="1"/>
</dbReference>
<evidence type="ECO:0000256" key="2">
    <source>
        <dbReference type="ARBA" id="ARBA00007639"/>
    </source>
</evidence>
<dbReference type="CDD" id="cd06320">
    <property type="entry name" value="PBP1_allose_binding"/>
    <property type="match status" value="1"/>
</dbReference>
<accession>A0A917E2V7</accession>
<organism evidence="6 7">
    <name type="scientific">Aureimonas endophytica</name>
    <dbReference type="NCBI Taxonomy" id="2027858"/>
    <lineage>
        <taxon>Bacteria</taxon>
        <taxon>Pseudomonadati</taxon>
        <taxon>Pseudomonadota</taxon>
        <taxon>Alphaproteobacteria</taxon>
        <taxon>Hyphomicrobiales</taxon>
        <taxon>Aurantimonadaceae</taxon>
        <taxon>Aureimonas</taxon>
    </lineage>
</organism>
<dbReference type="GO" id="GO:0030246">
    <property type="term" value="F:carbohydrate binding"/>
    <property type="evidence" value="ECO:0007669"/>
    <property type="project" value="UniProtKB-ARBA"/>
</dbReference>
<dbReference type="InterPro" id="IPR028082">
    <property type="entry name" value="Peripla_BP_I"/>
</dbReference>
<dbReference type="NCBIfam" id="NF007254">
    <property type="entry name" value="PRK09701.1"/>
    <property type="match status" value="1"/>
</dbReference>
<dbReference type="Gene3D" id="3.40.50.2300">
    <property type="match status" value="2"/>
</dbReference>
<feature type="signal peptide" evidence="4">
    <location>
        <begin position="1"/>
        <end position="24"/>
    </location>
</feature>
<reference evidence="6" key="1">
    <citation type="journal article" date="2014" name="Int. J. Syst. Evol. Microbiol.">
        <title>Complete genome sequence of Corynebacterium casei LMG S-19264T (=DSM 44701T), isolated from a smear-ripened cheese.</title>
        <authorList>
            <consortium name="US DOE Joint Genome Institute (JGI-PGF)"/>
            <person name="Walter F."/>
            <person name="Albersmeier A."/>
            <person name="Kalinowski J."/>
            <person name="Ruckert C."/>
        </authorList>
    </citation>
    <scope>NUCLEOTIDE SEQUENCE</scope>
    <source>
        <strain evidence="6">CGMCC 1.15367</strain>
    </source>
</reference>
<dbReference type="Proteomes" id="UP000644699">
    <property type="component" value="Unassembled WGS sequence"/>
</dbReference>
<reference evidence="6" key="2">
    <citation type="submission" date="2020-09" db="EMBL/GenBank/DDBJ databases">
        <authorList>
            <person name="Sun Q."/>
            <person name="Zhou Y."/>
        </authorList>
    </citation>
    <scope>NUCLEOTIDE SEQUENCE</scope>
    <source>
        <strain evidence="6">CGMCC 1.15367</strain>
    </source>
</reference>
<dbReference type="AlphaFoldDB" id="A0A917E2V7"/>
<comment type="subcellular location">
    <subcellularLocation>
        <location evidence="1">Cell envelope</location>
    </subcellularLocation>
</comment>
<evidence type="ECO:0000256" key="4">
    <source>
        <dbReference type="SAM" id="SignalP"/>
    </source>
</evidence>
<evidence type="ECO:0000256" key="3">
    <source>
        <dbReference type="ARBA" id="ARBA00022729"/>
    </source>
</evidence>
<dbReference type="PANTHER" id="PTHR46847:SF1">
    <property type="entry name" value="D-ALLOSE-BINDING PERIPLASMIC PROTEIN-RELATED"/>
    <property type="match status" value="1"/>
</dbReference>
<comment type="caution">
    <text evidence="6">The sequence shown here is derived from an EMBL/GenBank/DDBJ whole genome shotgun (WGS) entry which is preliminary data.</text>
</comment>
<evidence type="ECO:0000259" key="5">
    <source>
        <dbReference type="Pfam" id="PF13407"/>
    </source>
</evidence>
<proteinExistence type="inferred from homology"/>
<name>A0A917E2V7_9HYPH</name>
<feature type="domain" description="Periplasmic binding protein" evidence="5">
    <location>
        <begin position="28"/>
        <end position="288"/>
    </location>
</feature>
<protein>
    <submittedName>
        <fullName evidence="6">D-allose-binding periplasmic protein</fullName>
    </submittedName>
</protein>
<evidence type="ECO:0000313" key="7">
    <source>
        <dbReference type="Proteomes" id="UP000644699"/>
    </source>
</evidence>
<sequence length="311" mass="31723">MKKSVLAAAIVALGSVLGAVQAQAADYAVILKTLANPFWQEMQTGVQEKAKELGVEVDIFASPSEDDTQAQLQLFEDVLNRSYKGIAFAPISPVNLVQPAARATKAGIPLVNIDEQIDVAGLTQAGGALEAFVTTDNKKVGAKGAGYIIEQLGAEGGQVAIIEGKAGVASGEARKAGATEAFKAAKTIELVASQPADWDRLKALDVAANVLQSTPDLKAFYCANDTMALGAVQAVQNAGKAGKVLVVGTDGAPEARASVAAGRLSATVAQNPAKIGGDSLALLVEAVKRGTPTPAGAQPKQVAVDSILVTK</sequence>
<evidence type="ECO:0000313" key="6">
    <source>
        <dbReference type="EMBL" id="GGD94801.1"/>
    </source>
</evidence>